<dbReference type="AlphaFoldDB" id="A0A7S7NNH1"/>
<keyword evidence="4" id="KW-1133">Transmembrane helix</keyword>
<accession>A0A7S7NNH1</accession>
<dbReference type="InterPro" id="IPR035965">
    <property type="entry name" value="PAS-like_dom_sf"/>
</dbReference>
<dbReference type="Pfam" id="PF00512">
    <property type="entry name" value="HisKA"/>
    <property type="match status" value="1"/>
</dbReference>
<dbReference type="Pfam" id="PF08448">
    <property type="entry name" value="PAS_4"/>
    <property type="match status" value="1"/>
</dbReference>
<dbReference type="PANTHER" id="PTHR43065:SF42">
    <property type="entry name" value="TWO-COMPONENT SENSOR PPRA"/>
    <property type="match status" value="1"/>
</dbReference>
<name>A0A7S7NNH1_PALFE</name>
<keyword evidence="4" id="KW-0472">Membrane</keyword>
<evidence type="ECO:0000256" key="1">
    <source>
        <dbReference type="ARBA" id="ARBA00000085"/>
    </source>
</evidence>
<dbReference type="SUPFAM" id="SSF47384">
    <property type="entry name" value="Homodimeric domain of signal transducing histidine kinase"/>
    <property type="match status" value="1"/>
</dbReference>
<dbReference type="SUPFAM" id="SSF55874">
    <property type="entry name" value="ATPase domain of HSP90 chaperone/DNA topoisomerase II/histidine kinase"/>
    <property type="match status" value="1"/>
</dbReference>
<comment type="catalytic activity">
    <reaction evidence="1">
        <text>ATP + protein L-histidine = ADP + protein N-phospho-L-histidine.</text>
        <dbReference type="EC" id="2.7.13.3"/>
    </reaction>
</comment>
<feature type="domain" description="PAC" evidence="5">
    <location>
        <begin position="157"/>
        <end position="210"/>
    </location>
</feature>
<evidence type="ECO:0000256" key="2">
    <source>
        <dbReference type="ARBA" id="ARBA00012438"/>
    </source>
</evidence>
<dbReference type="InterPro" id="IPR036097">
    <property type="entry name" value="HisK_dim/P_sf"/>
</dbReference>
<feature type="transmembrane region" description="Helical" evidence="4">
    <location>
        <begin position="12"/>
        <end position="31"/>
    </location>
</feature>
<dbReference type="Gene3D" id="3.30.450.20">
    <property type="entry name" value="PAS domain"/>
    <property type="match status" value="1"/>
</dbReference>
<dbReference type="RefSeq" id="WP_194448038.1">
    <property type="nucleotide sequence ID" value="NZ_CP063849.1"/>
</dbReference>
<dbReference type="Gene3D" id="1.10.287.130">
    <property type="match status" value="1"/>
</dbReference>
<dbReference type="KEGG" id="pfer:IRI77_26665"/>
<dbReference type="InterPro" id="IPR003661">
    <property type="entry name" value="HisK_dim/P_dom"/>
</dbReference>
<dbReference type="CDD" id="cd00082">
    <property type="entry name" value="HisKA"/>
    <property type="match status" value="1"/>
</dbReference>
<evidence type="ECO:0000259" key="5">
    <source>
        <dbReference type="PROSITE" id="PS50113"/>
    </source>
</evidence>
<feature type="region of interest" description="Disordered" evidence="3">
    <location>
        <begin position="340"/>
        <end position="360"/>
    </location>
</feature>
<sequence>MKSGARSGLSVNWNALRIVIIYLLVAGLWILTSDEAAVYLFPGKDLWLRISVYKGLFFVLVTSLLLYVLLRRTFASMERSRQALEKSERLFAAFMDHLPVGVFLKCGDGTYIFANEFWKRSFSPDSTLEGARASDLFPAETALAFQRDDKATLEDGRVRERNFVLTLSGKPTEWMVKKFPVLLDGGETRRVGGVAMEITERRRLEEQLRQAAKMEAVGQLAGGIAHDFNNLLTVINGYAELVQMRQADAGVAAEEIRKAGERAAALTRQLLAFSRRQILKPEIVNLNSIIGGLESMLRRLIGAHITLSAQLDPNLKPVVADPSQVEQVIINMAVNARDAMPMGGTSRSPPITSKSRHRPTVSALVCRTATTSC</sequence>
<dbReference type="InterPro" id="IPR013656">
    <property type="entry name" value="PAS_4"/>
</dbReference>
<dbReference type="Proteomes" id="UP000593892">
    <property type="component" value="Chromosome"/>
</dbReference>
<feature type="transmembrane region" description="Helical" evidence="4">
    <location>
        <begin position="51"/>
        <end position="70"/>
    </location>
</feature>
<protein>
    <recommendedName>
        <fullName evidence="2">histidine kinase</fullName>
        <ecNumber evidence="2">2.7.13.3</ecNumber>
    </recommendedName>
</protein>
<evidence type="ECO:0000256" key="3">
    <source>
        <dbReference type="SAM" id="MobiDB-lite"/>
    </source>
</evidence>
<dbReference type="PANTHER" id="PTHR43065">
    <property type="entry name" value="SENSOR HISTIDINE KINASE"/>
    <property type="match status" value="1"/>
</dbReference>
<organism evidence="6 7">
    <name type="scientific">Paludibaculum fermentans</name>
    <dbReference type="NCBI Taxonomy" id="1473598"/>
    <lineage>
        <taxon>Bacteria</taxon>
        <taxon>Pseudomonadati</taxon>
        <taxon>Acidobacteriota</taxon>
        <taxon>Terriglobia</taxon>
        <taxon>Bryobacterales</taxon>
        <taxon>Bryobacteraceae</taxon>
        <taxon>Paludibaculum</taxon>
    </lineage>
</organism>
<proteinExistence type="predicted"/>
<dbReference type="PROSITE" id="PS50113">
    <property type="entry name" value="PAC"/>
    <property type="match status" value="1"/>
</dbReference>
<dbReference type="SUPFAM" id="SSF55785">
    <property type="entry name" value="PYP-like sensor domain (PAS domain)"/>
    <property type="match status" value="1"/>
</dbReference>
<dbReference type="EC" id="2.7.13.3" evidence="2"/>
<evidence type="ECO:0000313" key="6">
    <source>
        <dbReference type="EMBL" id="QOY86369.1"/>
    </source>
</evidence>
<keyword evidence="4" id="KW-0812">Transmembrane</keyword>
<dbReference type="SMART" id="SM00388">
    <property type="entry name" value="HisKA"/>
    <property type="match status" value="1"/>
</dbReference>
<keyword evidence="7" id="KW-1185">Reference proteome</keyword>
<dbReference type="GO" id="GO:0000155">
    <property type="term" value="F:phosphorelay sensor kinase activity"/>
    <property type="evidence" value="ECO:0007669"/>
    <property type="project" value="InterPro"/>
</dbReference>
<reference evidence="6 7" key="1">
    <citation type="submission" date="2020-10" db="EMBL/GenBank/DDBJ databases">
        <title>Complete genome sequence of Paludibaculum fermentans P105T, a facultatively anaerobic acidobacterium capable of dissimilatory Fe(III) reduction.</title>
        <authorList>
            <person name="Dedysh S.N."/>
            <person name="Beletsky A.V."/>
            <person name="Kulichevskaya I.S."/>
            <person name="Mardanov A.V."/>
            <person name="Ravin N.V."/>
        </authorList>
    </citation>
    <scope>NUCLEOTIDE SEQUENCE [LARGE SCALE GENOMIC DNA]</scope>
    <source>
        <strain evidence="6 7">P105</strain>
    </source>
</reference>
<dbReference type="EMBL" id="CP063849">
    <property type="protein sequence ID" value="QOY86369.1"/>
    <property type="molecule type" value="Genomic_DNA"/>
</dbReference>
<dbReference type="InterPro" id="IPR000700">
    <property type="entry name" value="PAS-assoc_C"/>
</dbReference>
<evidence type="ECO:0000256" key="4">
    <source>
        <dbReference type="SAM" id="Phobius"/>
    </source>
</evidence>
<gene>
    <name evidence="6" type="ORF">IRI77_26665</name>
</gene>
<dbReference type="InterPro" id="IPR036890">
    <property type="entry name" value="HATPase_C_sf"/>
</dbReference>
<evidence type="ECO:0000313" key="7">
    <source>
        <dbReference type="Proteomes" id="UP000593892"/>
    </source>
</evidence>
<dbReference type="Gene3D" id="3.30.565.10">
    <property type="entry name" value="Histidine kinase-like ATPase, C-terminal domain"/>
    <property type="match status" value="1"/>
</dbReference>